<reference evidence="1" key="1">
    <citation type="thesis" date="2020" institute="ProQuest LLC" country="789 East Eisenhower Parkway, Ann Arbor, MI, USA">
        <title>Comparative Genomics and Chromosome Evolution.</title>
        <authorList>
            <person name="Mudd A.B."/>
        </authorList>
    </citation>
    <scope>NUCLEOTIDE SEQUENCE</scope>
    <source>
        <strain evidence="1">237g6f4</strain>
        <tissue evidence="1">Blood</tissue>
    </source>
</reference>
<name>A0AAV6Z2Z0_ENGPU</name>
<dbReference type="EMBL" id="WNYA01003270">
    <property type="protein sequence ID" value="KAG8543526.1"/>
    <property type="molecule type" value="Genomic_DNA"/>
</dbReference>
<proteinExistence type="predicted"/>
<gene>
    <name evidence="1" type="ORF">GDO81_024434</name>
</gene>
<dbReference type="AlphaFoldDB" id="A0AAV6Z2Z0"/>
<keyword evidence="2" id="KW-1185">Reference proteome</keyword>
<evidence type="ECO:0000313" key="2">
    <source>
        <dbReference type="Proteomes" id="UP000824782"/>
    </source>
</evidence>
<dbReference type="Proteomes" id="UP000824782">
    <property type="component" value="Unassembled WGS sequence"/>
</dbReference>
<sequence>MLVSSSSPCSWIRLLSLDNLFSSLILLRSTIFVRSLSRLKLLVNWLSSRLKGLKSSSKLSMLSCIDDFMRTVLQTPHIELE</sequence>
<evidence type="ECO:0000313" key="1">
    <source>
        <dbReference type="EMBL" id="KAG8543526.1"/>
    </source>
</evidence>
<protein>
    <submittedName>
        <fullName evidence="1">Uncharacterized protein</fullName>
    </submittedName>
</protein>
<comment type="caution">
    <text evidence="1">The sequence shown here is derived from an EMBL/GenBank/DDBJ whole genome shotgun (WGS) entry which is preliminary data.</text>
</comment>
<organism evidence="1 2">
    <name type="scientific">Engystomops pustulosus</name>
    <name type="common">Tungara frog</name>
    <name type="synonym">Physalaemus pustulosus</name>
    <dbReference type="NCBI Taxonomy" id="76066"/>
    <lineage>
        <taxon>Eukaryota</taxon>
        <taxon>Metazoa</taxon>
        <taxon>Chordata</taxon>
        <taxon>Craniata</taxon>
        <taxon>Vertebrata</taxon>
        <taxon>Euteleostomi</taxon>
        <taxon>Amphibia</taxon>
        <taxon>Batrachia</taxon>
        <taxon>Anura</taxon>
        <taxon>Neobatrachia</taxon>
        <taxon>Hyloidea</taxon>
        <taxon>Leptodactylidae</taxon>
        <taxon>Leiuperinae</taxon>
        <taxon>Engystomops</taxon>
    </lineage>
</organism>
<accession>A0AAV6Z2Z0</accession>